<keyword evidence="1" id="KW-0812">Transmembrane</keyword>
<reference evidence="3" key="1">
    <citation type="submission" date="2015-01" db="EMBL/GenBank/DDBJ databases">
        <title>Transcriptome Assembly of Fopius arisanus.</title>
        <authorList>
            <person name="Geib S."/>
        </authorList>
    </citation>
    <scope>NUCLEOTIDE SEQUENCE</scope>
</reference>
<organism evidence="3">
    <name type="scientific">Fopius arisanus</name>
    <dbReference type="NCBI Taxonomy" id="64838"/>
    <lineage>
        <taxon>Eukaryota</taxon>
        <taxon>Metazoa</taxon>
        <taxon>Ecdysozoa</taxon>
        <taxon>Arthropoda</taxon>
        <taxon>Hexapoda</taxon>
        <taxon>Insecta</taxon>
        <taxon>Pterygota</taxon>
        <taxon>Neoptera</taxon>
        <taxon>Endopterygota</taxon>
        <taxon>Hymenoptera</taxon>
        <taxon>Apocrita</taxon>
        <taxon>Ichneumonoidea</taxon>
        <taxon>Braconidae</taxon>
        <taxon>Opiinae</taxon>
        <taxon>Fopius</taxon>
    </lineage>
</organism>
<proteinExistence type="predicted"/>
<dbReference type="EMBL" id="GBYB01008023">
    <property type="protein sequence ID" value="JAG77790.1"/>
    <property type="molecule type" value="Transcribed_RNA"/>
</dbReference>
<sequence length="169" mass="18016">VTHTMKAILCFALFVAIIASVLSAGCVKTDPASTEFCKTYFAKVSYKVYDGSFPPATQKNQDDAAKTIYNNLIFSNATETCQANIQGLICSSYMLKCVSYPTKLAFSNCPSRCTDLKTSCAGSYNPIYDLTTFCGASADNCNDGKSSSAAVAKVSFALTALVAMIAMLF</sequence>
<feature type="chain" id="PRO_5002217500" evidence="2">
    <location>
        <begin position="24"/>
        <end position="169"/>
    </location>
</feature>
<feature type="signal peptide" evidence="2">
    <location>
        <begin position="1"/>
        <end position="23"/>
    </location>
</feature>
<feature type="transmembrane region" description="Helical" evidence="1">
    <location>
        <begin position="150"/>
        <end position="168"/>
    </location>
</feature>
<gene>
    <name evidence="3" type="primary">CXE16</name>
    <name evidence="3" type="ORF">g.6681</name>
</gene>
<protein>
    <submittedName>
        <fullName evidence="3">CXE16 protein</fullName>
    </submittedName>
</protein>
<evidence type="ECO:0000313" key="3">
    <source>
        <dbReference type="EMBL" id="JAG77790.1"/>
    </source>
</evidence>
<accession>A0A0C9Q1Z6</accession>
<keyword evidence="1" id="KW-1133">Transmembrane helix</keyword>
<evidence type="ECO:0000256" key="2">
    <source>
        <dbReference type="SAM" id="SignalP"/>
    </source>
</evidence>
<keyword evidence="2" id="KW-0732">Signal</keyword>
<dbReference type="InterPro" id="IPR036790">
    <property type="entry name" value="Frizzled_dom_sf"/>
</dbReference>
<name>A0A0C9Q1Z6_9HYME</name>
<feature type="non-terminal residue" evidence="3">
    <location>
        <position position="1"/>
    </location>
</feature>
<evidence type="ECO:0000256" key="1">
    <source>
        <dbReference type="SAM" id="Phobius"/>
    </source>
</evidence>
<keyword evidence="1" id="KW-0472">Membrane</keyword>
<dbReference type="AlphaFoldDB" id="A0A0C9Q1Z6"/>
<dbReference type="Gene3D" id="1.10.2000.10">
    <property type="entry name" value="Frizzled cysteine-rich domain"/>
    <property type="match status" value="1"/>
</dbReference>